<accession>A0A7X0NWB6</accession>
<dbReference type="InterPro" id="IPR016181">
    <property type="entry name" value="Acyl_CoA_acyltransferase"/>
</dbReference>
<dbReference type="InterPro" id="IPR000182">
    <property type="entry name" value="GNAT_dom"/>
</dbReference>
<dbReference type="RefSeq" id="WP_185105025.1">
    <property type="nucleotide sequence ID" value="NZ_JACHMI010000001.1"/>
</dbReference>
<dbReference type="EMBL" id="JACHMI010000001">
    <property type="protein sequence ID" value="MBB6550818.1"/>
    <property type="molecule type" value="Genomic_DNA"/>
</dbReference>
<sequence>MSDDQHLTLRPATTRDVPALLALMDAILTWLVARGRTEQWGTVPFSRLPGFPELFTGWTSQGAITTAERGGTCVGLLALAPAPPPYIPPGLIPGGAVFIHTIMSARGPAGHGVGHALLEEAARRAGAQGAPALALDHWAGSAELDQIYDKHGFVKTGEYEDDQDGGPAKLNTVRVRHLLPH</sequence>
<dbReference type="Proteomes" id="UP000565579">
    <property type="component" value="Unassembled WGS sequence"/>
</dbReference>
<organism evidence="2 3">
    <name type="scientific">Nonomuraea rubra</name>
    <dbReference type="NCBI Taxonomy" id="46180"/>
    <lineage>
        <taxon>Bacteria</taxon>
        <taxon>Bacillati</taxon>
        <taxon>Actinomycetota</taxon>
        <taxon>Actinomycetes</taxon>
        <taxon>Streptosporangiales</taxon>
        <taxon>Streptosporangiaceae</taxon>
        <taxon>Nonomuraea</taxon>
    </lineage>
</organism>
<reference evidence="2 3" key="1">
    <citation type="submission" date="2020-08" db="EMBL/GenBank/DDBJ databases">
        <title>Sequencing the genomes of 1000 actinobacteria strains.</title>
        <authorList>
            <person name="Klenk H.-P."/>
        </authorList>
    </citation>
    <scope>NUCLEOTIDE SEQUENCE [LARGE SCALE GENOMIC DNA]</scope>
    <source>
        <strain evidence="2 3">DSM 43768</strain>
    </source>
</reference>
<dbReference type="Pfam" id="PF00583">
    <property type="entry name" value="Acetyltransf_1"/>
    <property type="match status" value="1"/>
</dbReference>
<protein>
    <submittedName>
        <fullName evidence="2">GNAT superfamily N-acetyltransferase</fullName>
    </submittedName>
</protein>
<dbReference type="SUPFAM" id="SSF55729">
    <property type="entry name" value="Acyl-CoA N-acyltransferases (Nat)"/>
    <property type="match status" value="1"/>
</dbReference>
<evidence type="ECO:0000313" key="2">
    <source>
        <dbReference type="EMBL" id="MBB6550818.1"/>
    </source>
</evidence>
<proteinExistence type="predicted"/>
<name>A0A7X0NWB6_9ACTN</name>
<dbReference type="Gene3D" id="3.40.630.30">
    <property type="match status" value="1"/>
</dbReference>
<dbReference type="AlphaFoldDB" id="A0A7X0NWB6"/>
<keyword evidence="3" id="KW-1185">Reference proteome</keyword>
<keyword evidence="2" id="KW-0808">Transferase</keyword>
<feature type="domain" description="N-acetyltransferase" evidence="1">
    <location>
        <begin position="7"/>
        <end position="180"/>
    </location>
</feature>
<gene>
    <name evidence="2" type="ORF">HD593_005613</name>
</gene>
<comment type="caution">
    <text evidence="2">The sequence shown here is derived from an EMBL/GenBank/DDBJ whole genome shotgun (WGS) entry which is preliminary data.</text>
</comment>
<dbReference type="PROSITE" id="PS51186">
    <property type="entry name" value="GNAT"/>
    <property type="match status" value="1"/>
</dbReference>
<evidence type="ECO:0000313" key="3">
    <source>
        <dbReference type="Proteomes" id="UP000565579"/>
    </source>
</evidence>
<evidence type="ECO:0000259" key="1">
    <source>
        <dbReference type="PROSITE" id="PS51186"/>
    </source>
</evidence>
<dbReference type="GO" id="GO:0016747">
    <property type="term" value="F:acyltransferase activity, transferring groups other than amino-acyl groups"/>
    <property type="evidence" value="ECO:0007669"/>
    <property type="project" value="InterPro"/>
</dbReference>